<dbReference type="OrthoDB" id="9797501at2"/>
<dbReference type="InterPro" id="IPR050639">
    <property type="entry name" value="SSR_resolvase"/>
</dbReference>
<dbReference type="RefSeq" id="WP_056991343.1">
    <property type="nucleotide sequence ID" value="NZ_JATAAJ010000011.1"/>
</dbReference>
<keyword evidence="2" id="KW-0229">DNA integration</keyword>
<dbReference type="PROSITE" id="PS00397">
    <property type="entry name" value="RECOMBINASES_1"/>
    <property type="match status" value="1"/>
</dbReference>
<accession>A0A0R2FMX3</accession>
<evidence type="ECO:0000256" key="6">
    <source>
        <dbReference type="PROSITE-ProRule" id="PRU10137"/>
    </source>
</evidence>
<evidence type="ECO:0000256" key="4">
    <source>
        <dbReference type="ARBA" id="ARBA00023172"/>
    </source>
</evidence>
<evidence type="ECO:0000256" key="3">
    <source>
        <dbReference type="ARBA" id="ARBA00023125"/>
    </source>
</evidence>
<dbReference type="GO" id="GO:0003677">
    <property type="term" value="F:DNA binding"/>
    <property type="evidence" value="ECO:0007669"/>
    <property type="project" value="UniProtKB-KW"/>
</dbReference>
<protein>
    <submittedName>
        <fullName evidence="8">Site-specific recombinase, DNA invertase Pin related protein</fullName>
    </submittedName>
</protein>
<proteinExistence type="inferred from homology"/>
<reference evidence="8 9" key="1">
    <citation type="journal article" date="2015" name="Genome Announc.">
        <title>Expanding the biotechnology potential of lactobacilli through comparative genomics of 213 strains and associated genera.</title>
        <authorList>
            <person name="Sun Z."/>
            <person name="Harris H.M."/>
            <person name="McCann A."/>
            <person name="Guo C."/>
            <person name="Argimon S."/>
            <person name="Zhang W."/>
            <person name="Yang X."/>
            <person name="Jeffery I.B."/>
            <person name="Cooney J.C."/>
            <person name="Kagawa T.F."/>
            <person name="Liu W."/>
            <person name="Song Y."/>
            <person name="Salvetti E."/>
            <person name="Wrobel A."/>
            <person name="Rasinkangas P."/>
            <person name="Parkhill J."/>
            <person name="Rea M.C."/>
            <person name="O'Sullivan O."/>
            <person name="Ritari J."/>
            <person name="Douillard F.P."/>
            <person name="Paul Ross R."/>
            <person name="Yang R."/>
            <person name="Briner A.E."/>
            <person name="Felis G.E."/>
            <person name="de Vos W.M."/>
            <person name="Barrangou R."/>
            <person name="Klaenhammer T.R."/>
            <person name="Caufield P.W."/>
            <person name="Cui Y."/>
            <person name="Zhang H."/>
            <person name="O'Toole P.W."/>
        </authorList>
    </citation>
    <scope>NUCLEOTIDE SEQUENCE [LARGE SCALE GENOMIC DNA]</scope>
    <source>
        <strain evidence="8 9">ATCC 27304</strain>
    </source>
</reference>
<comment type="caution">
    <text evidence="8">The sequence shown here is derived from an EMBL/GenBank/DDBJ whole genome shotgun (WGS) entry which is preliminary data.</text>
</comment>
<dbReference type="AlphaFoldDB" id="A0A0R2FMX3"/>
<dbReference type="SMART" id="SM00857">
    <property type="entry name" value="Resolvase"/>
    <property type="match status" value="1"/>
</dbReference>
<dbReference type="InterPro" id="IPR036162">
    <property type="entry name" value="Resolvase-like_N_sf"/>
</dbReference>
<feature type="active site" description="O-(5'-phospho-DNA)-serine intermediate" evidence="5 6">
    <location>
        <position position="9"/>
    </location>
</feature>
<dbReference type="Gene3D" id="3.40.50.1390">
    <property type="entry name" value="Resolvase, N-terminal catalytic domain"/>
    <property type="match status" value="1"/>
</dbReference>
<evidence type="ECO:0000256" key="2">
    <source>
        <dbReference type="ARBA" id="ARBA00022908"/>
    </source>
</evidence>
<organism evidence="8 9">
    <name type="scientific">Liquorilactobacillus mali</name>
    <dbReference type="NCBI Taxonomy" id="1618"/>
    <lineage>
        <taxon>Bacteria</taxon>
        <taxon>Bacillati</taxon>
        <taxon>Bacillota</taxon>
        <taxon>Bacilli</taxon>
        <taxon>Lactobacillales</taxon>
        <taxon>Lactobacillaceae</taxon>
        <taxon>Liquorilactobacillus</taxon>
    </lineage>
</organism>
<dbReference type="InterPro" id="IPR006118">
    <property type="entry name" value="Recombinase_CS"/>
</dbReference>
<dbReference type="EMBL" id="JQAR01000011">
    <property type="protein sequence ID" value="KRN29890.1"/>
    <property type="molecule type" value="Genomic_DNA"/>
</dbReference>
<dbReference type="Pfam" id="PF00239">
    <property type="entry name" value="Resolvase"/>
    <property type="match status" value="1"/>
</dbReference>
<evidence type="ECO:0000313" key="8">
    <source>
        <dbReference type="EMBL" id="KRN29890.1"/>
    </source>
</evidence>
<dbReference type="GO" id="GO:0015074">
    <property type="term" value="P:DNA integration"/>
    <property type="evidence" value="ECO:0007669"/>
    <property type="project" value="UniProtKB-KW"/>
</dbReference>
<comment type="similarity">
    <text evidence="1">Belongs to the site-specific recombinase resolvase family.</text>
</comment>
<sequence length="202" mass="23315">MKFGYVRVSTKDQNLARQIEQLKKIPVEKIFSEKESGKNINNRSELLNLLKCIKKNDIVYVTSLDRLGRNADDLTEIIQYIKKKSASLQSLDLPDFSNVPDINLRNMLTDILVTVFKFQAQSEREKIKERQREGIALAKKRDVLYRRPVLYGANSPNPQKRKIYFAIKKDLSNGHSVAELVTKYGISHGTVYRIKKEISKSE</sequence>
<dbReference type="CDD" id="cd03768">
    <property type="entry name" value="SR_ResInv"/>
    <property type="match status" value="1"/>
</dbReference>
<dbReference type="SUPFAM" id="SSF53041">
    <property type="entry name" value="Resolvase-like"/>
    <property type="match status" value="1"/>
</dbReference>
<keyword evidence="3" id="KW-0238">DNA-binding</keyword>
<name>A0A0R2FMX3_9LACO</name>
<feature type="domain" description="Resolvase/invertase-type recombinase catalytic" evidence="7">
    <location>
        <begin position="1"/>
        <end position="142"/>
    </location>
</feature>
<dbReference type="PATRIC" id="fig|1618.3.peg.305"/>
<dbReference type="PANTHER" id="PTHR30461">
    <property type="entry name" value="DNA-INVERTASE FROM LAMBDOID PROPHAGE"/>
    <property type="match status" value="1"/>
</dbReference>
<evidence type="ECO:0000256" key="5">
    <source>
        <dbReference type="PIRSR" id="PIRSR606118-50"/>
    </source>
</evidence>
<evidence type="ECO:0000313" key="9">
    <source>
        <dbReference type="Proteomes" id="UP000051727"/>
    </source>
</evidence>
<keyword evidence="4" id="KW-0233">DNA recombination</keyword>
<dbReference type="InterPro" id="IPR006119">
    <property type="entry name" value="Resolv_N"/>
</dbReference>
<gene>
    <name evidence="8" type="ORF">IV36_GL000305</name>
</gene>
<dbReference type="Gene3D" id="1.10.10.60">
    <property type="entry name" value="Homeodomain-like"/>
    <property type="match status" value="1"/>
</dbReference>
<dbReference type="PROSITE" id="PS51736">
    <property type="entry name" value="RECOMBINASES_3"/>
    <property type="match status" value="1"/>
</dbReference>
<dbReference type="GO" id="GO:0000150">
    <property type="term" value="F:DNA strand exchange activity"/>
    <property type="evidence" value="ECO:0007669"/>
    <property type="project" value="InterPro"/>
</dbReference>
<dbReference type="PANTHER" id="PTHR30461:SF26">
    <property type="entry name" value="RESOLVASE HOMOLOG YNEB"/>
    <property type="match status" value="1"/>
</dbReference>
<evidence type="ECO:0000256" key="1">
    <source>
        <dbReference type="ARBA" id="ARBA00009913"/>
    </source>
</evidence>
<evidence type="ECO:0000259" key="7">
    <source>
        <dbReference type="PROSITE" id="PS51736"/>
    </source>
</evidence>
<dbReference type="Proteomes" id="UP000051727">
    <property type="component" value="Unassembled WGS sequence"/>
</dbReference>